<name>A0A1G6ILR9_9GAMM</name>
<dbReference type="Proteomes" id="UP000243468">
    <property type="component" value="Unassembled WGS sequence"/>
</dbReference>
<dbReference type="EMBL" id="FMYO01000003">
    <property type="protein sequence ID" value="SDC07427.1"/>
    <property type="molecule type" value="Genomic_DNA"/>
</dbReference>
<evidence type="ECO:0000313" key="1">
    <source>
        <dbReference type="EMBL" id="SDC07427.1"/>
    </source>
</evidence>
<sequence>MHVWQYLINLLNEADRMPELYLKFEWFGKISAFEYLCPKAYLKTKTPYD</sequence>
<keyword evidence="2" id="KW-1185">Reference proteome</keyword>
<reference evidence="2" key="1">
    <citation type="submission" date="2016-09" db="EMBL/GenBank/DDBJ databases">
        <authorList>
            <person name="Varghese N."/>
            <person name="Submissions S."/>
        </authorList>
    </citation>
    <scope>NUCLEOTIDE SEQUENCE [LARGE SCALE GENOMIC DNA]</scope>
    <source>
        <strain evidence="2">ANC 4667</strain>
    </source>
</reference>
<evidence type="ECO:0000313" key="2">
    <source>
        <dbReference type="Proteomes" id="UP000243468"/>
    </source>
</evidence>
<dbReference type="AlphaFoldDB" id="A0A1G6ILR9"/>
<gene>
    <name evidence="1" type="ORF">SAMN05421732_10369</name>
</gene>
<proteinExistence type="predicted"/>
<dbReference type="STRING" id="1226327.SAMN05421732_10369"/>
<organism evidence="1 2">
    <name type="scientific">Acinetobacter kookii</name>
    <dbReference type="NCBI Taxonomy" id="1226327"/>
    <lineage>
        <taxon>Bacteria</taxon>
        <taxon>Pseudomonadati</taxon>
        <taxon>Pseudomonadota</taxon>
        <taxon>Gammaproteobacteria</taxon>
        <taxon>Moraxellales</taxon>
        <taxon>Moraxellaceae</taxon>
        <taxon>Acinetobacter</taxon>
    </lineage>
</organism>
<protein>
    <submittedName>
        <fullName evidence="1">Uncharacterized protein</fullName>
    </submittedName>
</protein>
<accession>A0A1G6ILR9</accession>